<feature type="region of interest" description="Disordered" evidence="1">
    <location>
        <begin position="1"/>
        <end position="45"/>
    </location>
</feature>
<feature type="compositionally biased region" description="Low complexity" evidence="1">
    <location>
        <begin position="150"/>
        <end position="166"/>
    </location>
</feature>
<dbReference type="InterPro" id="IPR029058">
    <property type="entry name" value="AB_hydrolase_fold"/>
</dbReference>
<protein>
    <recommendedName>
        <fullName evidence="2">AB hydrolase-1 domain-containing protein</fullName>
    </recommendedName>
</protein>
<gene>
    <name evidence="3" type="ORF">VHEMI08348</name>
</gene>
<dbReference type="EMBL" id="CDHN01000005">
    <property type="protein sequence ID" value="CEJ92714.1"/>
    <property type="molecule type" value="Genomic_DNA"/>
</dbReference>
<dbReference type="Gene3D" id="3.40.50.1820">
    <property type="entry name" value="alpha/beta hydrolase"/>
    <property type="match status" value="1"/>
</dbReference>
<evidence type="ECO:0000313" key="4">
    <source>
        <dbReference type="Proteomes" id="UP000039046"/>
    </source>
</evidence>
<dbReference type="AlphaFoldDB" id="A0A0A1TD80"/>
<dbReference type="PANTHER" id="PTHR43433">
    <property type="entry name" value="HYDROLASE, ALPHA/BETA FOLD FAMILY PROTEIN"/>
    <property type="match status" value="1"/>
</dbReference>
<dbReference type="InterPro" id="IPR050471">
    <property type="entry name" value="AB_hydrolase"/>
</dbReference>
<feature type="region of interest" description="Disordered" evidence="1">
    <location>
        <begin position="358"/>
        <end position="445"/>
    </location>
</feature>
<dbReference type="PANTHER" id="PTHR43433:SF10">
    <property type="entry name" value="AB HYDROLASE-1 DOMAIN-CONTAINING PROTEIN"/>
    <property type="match status" value="1"/>
</dbReference>
<feature type="region of interest" description="Disordered" evidence="1">
    <location>
        <begin position="632"/>
        <end position="672"/>
    </location>
</feature>
<feature type="compositionally biased region" description="Basic residues" evidence="1">
    <location>
        <begin position="16"/>
        <end position="26"/>
    </location>
</feature>
<feature type="region of interest" description="Disordered" evidence="1">
    <location>
        <begin position="57"/>
        <end position="237"/>
    </location>
</feature>
<dbReference type="SUPFAM" id="SSF53474">
    <property type="entry name" value="alpha/beta-Hydrolases"/>
    <property type="match status" value="1"/>
</dbReference>
<dbReference type="Proteomes" id="UP000039046">
    <property type="component" value="Unassembled WGS sequence"/>
</dbReference>
<feature type="compositionally biased region" description="Basic and acidic residues" evidence="1">
    <location>
        <begin position="315"/>
        <end position="340"/>
    </location>
</feature>
<reference evidence="3 4" key="1">
    <citation type="journal article" date="2015" name="Genome Announc.">
        <title>Draft Genome Sequence and Gene Annotation of the Entomopathogenic Fungus Verticillium hemipterigenum.</title>
        <authorList>
            <person name="Horn F."/>
            <person name="Habel A."/>
            <person name="Scharf D.H."/>
            <person name="Dworschak J."/>
            <person name="Brakhage A.A."/>
            <person name="Guthke R."/>
            <person name="Hertweck C."/>
            <person name="Linde J."/>
        </authorList>
    </citation>
    <scope>NUCLEOTIDE SEQUENCE [LARGE SCALE GENOMIC DNA]</scope>
</reference>
<feature type="compositionally biased region" description="Polar residues" evidence="1">
    <location>
        <begin position="70"/>
        <end position="80"/>
    </location>
</feature>
<dbReference type="OrthoDB" id="435520at2759"/>
<evidence type="ECO:0000259" key="2">
    <source>
        <dbReference type="Pfam" id="PF00561"/>
    </source>
</evidence>
<keyword evidence="4" id="KW-1185">Reference proteome</keyword>
<dbReference type="InterPro" id="IPR000073">
    <property type="entry name" value="AB_hydrolase_1"/>
</dbReference>
<feature type="compositionally biased region" description="Basic and acidic residues" evidence="1">
    <location>
        <begin position="215"/>
        <end position="228"/>
    </location>
</feature>
<dbReference type="HOGENOM" id="CLU_005757_0_0_1"/>
<feature type="compositionally biased region" description="Basic and acidic residues" evidence="1">
    <location>
        <begin position="422"/>
        <end position="434"/>
    </location>
</feature>
<feature type="region of interest" description="Disordered" evidence="1">
    <location>
        <begin position="251"/>
        <end position="345"/>
    </location>
</feature>
<evidence type="ECO:0000313" key="3">
    <source>
        <dbReference type="EMBL" id="CEJ92714.1"/>
    </source>
</evidence>
<feature type="domain" description="AB hydrolase-1" evidence="2">
    <location>
        <begin position="510"/>
        <end position="654"/>
    </location>
</feature>
<feature type="compositionally biased region" description="Basic and acidic residues" evidence="1">
    <location>
        <begin position="190"/>
        <end position="200"/>
    </location>
</feature>
<sequence>MEYEYRAPEAPVAPSRSHRHTRHRSTKGSSSSRHQRQNSGPDVISNLISSLSVISQPASDHFETHHHASLSPTFPVSPSRSPEPGAYSGSFGVDYGAFNKRSTADHGSIDEFAATSPVVRPSRDRGGPSSSASLPHSPRETSSAFRSLIRESVTSSRPSSRSSQSSKNDDTHSIGNLSVEPGAAAPIPELRPRRSHDSWGKRASRTSKNILYMPSKERLRDRESDKKWTSASSVMSDYSISRGDAMLSEMPINEEPMPYEINNPQKVPTRDSSLRKSSSSHRKRSSARRSKRDSEGMDAVEEYVRSTNNSRLSHRRSESDQARRKLFDVNEHETPDRGRDSYVIGDLGEEARVARTYAEALDEEGAPSPAISSGRRRWERSMERANSRLSGRLSPSENDTLNTKRSNSRLKRLSEQLTPQSEPRDRDVSSERRLPLGYERPASADSVDDAVESYLCSDRLSQKIKHPQTGRVISFSEVGDPEGSAVFCCVGMGLTRYITAFYDELALTLKLRLITPDRPGVGNSEPYADGTATPLNWPDDVYTICQALKITKFSILAHSAGAIYALATALRMPQHIRGKIHLLAPWIPPSQMNTFGSTQTEPPSHSIPTSQRILRALPTPFLKVANSSFMSTTSSSITSSLPKTPRRNKRKVSGQSRTDGGEKTNMDLPNYQSGTDALGLSSGLENMDRMHPPQGTLNPDAAIAATGDPEADKERQATYDTRLTYAIWDLATTGANPAVDLLVCLERRHAIGFRYVDITRPVVIHHGSKDSRVPVENVKWLGKTMRRCEVRVLEEEGHGLMASAAVMGSVLMEMSKEWDDWMRVTGADGRKDKSRRGVIPK</sequence>
<feature type="compositionally biased region" description="Basic residues" evidence="1">
    <location>
        <begin position="278"/>
        <end position="291"/>
    </location>
</feature>
<dbReference type="STRING" id="1531966.A0A0A1TD80"/>
<dbReference type="Pfam" id="PF00561">
    <property type="entry name" value="Abhydrolase_1"/>
    <property type="match status" value="1"/>
</dbReference>
<accession>A0A0A1TD80</accession>
<evidence type="ECO:0000256" key="1">
    <source>
        <dbReference type="SAM" id="MobiDB-lite"/>
    </source>
</evidence>
<organism evidence="3 4">
    <name type="scientific">[Torrubiella] hemipterigena</name>
    <dbReference type="NCBI Taxonomy" id="1531966"/>
    <lineage>
        <taxon>Eukaryota</taxon>
        <taxon>Fungi</taxon>
        <taxon>Dikarya</taxon>
        <taxon>Ascomycota</taxon>
        <taxon>Pezizomycotina</taxon>
        <taxon>Sordariomycetes</taxon>
        <taxon>Hypocreomycetidae</taxon>
        <taxon>Hypocreales</taxon>
        <taxon>Clavicipitaceae</taxon>
        <taxon>Clavicipitaceae incertae sedis</taxon>
        <taxon>'Torrubiella' clade</taxon>
    </lineage>
</organism>
<name>A0A0A1TD80_9HYPO</name>
<feature type="compositionally biased region" description="Polar residues" evidence="1">
    <location>
        <begin position="387"/>
        <end position="405"/>
    </location>
</feature>
<proteinExistence type="predicted"/>